<dbReference type="AlphaFoldDB" id="A0A239CW15"/>
<dbReference type="Gene3D" id="3.30.1370.110">
    <property type="match status" value="1"/>
</dbReference>
<dbReference type="SUPFAM" id="SSF160443">
    <property type="entry name" value="SMR domain-like"/>
    <property type="match status" value="1"/>
</dbReference>
<dbReference type="PANTHER" id="PTHR35562:SF2">
    <property type="entry name" value="DNA ENDONUCLEASE SMRA-RELATED"/>
    <property type="match status" value="1"/>
</dbReference>
<proteinExistence type="predicted"/>
<feature type="region of interest" description="Disordered" evidence="1">
    <location>
        <begin position="32"/>
        <end position="53"/>
    </location>
</feature>
<evidence type="ECO:0000259" key="2">
    <source>
        <dbReference type="PROSITE" id="PS50828"/>
    </source>
</evidence>
<dbReference type="InterPro" id="IPR036063">
    <property type="entry name" value="Smr_dom_sf"/>
</dbReference>
<dbReference type="RefSeq" id="WP_089275498.1">
    <property type="nucleotide sequence ID" value="NZ_FZOC01000009.1"/>
</dbReference>
<dbReference type="PANTHER" id="PTHR35562">
    <property type="entry name" value="DNA ENDONUCLEASE SMRA-RELATED"/>
    <property type="match status" value="1"/>
</dbReference>
<dbReference type="EMBL" id="FZOC01000009">
    <property type="protein sequence ID" value="SNS24267.1"/>
    <property type="molecule type" value="Genomic_DNA"/>
</dbReference>
<dbReference type="InterPro" id="IPR002625">
    <property type="entry name" value="Smr_dom"/>
</dbReference>
<dbReference type="OrthoDB" id="9808881at2"/>
<keyword evidence="3" id="KW-0378">Hydrolase</keyword>
<keyword evidence="3" id="KW-0255">Endonuclease</keyword>
<protein>
    <submittedName>
        <fullName evidence="3">DNA-nicking endonuclease, Smr domain</fullName>
    </submittedName>
</protein>
<keyword evidence="3" id="KW-0540">Nuclease</keyword>
<accession>A0A239CW15</accession>
<feature type="compositionally biased region" description="Low complexity" evidence="1">
    <location>
        <begin position="34"/>
        <end position="53"/>
    </location>
</feature>
<evidence type="ECO:0000313" key="3">
    <source>
        <dbReference type="EMBL" id="SNS24267.1"/>
    </source>
</evidence>
<dbReference type="PROSITE" id="PS50828">
    <property type="entry name" value="SMR"/>
    <property type="match status" value="1"/>
</dbReference>
<gene>
    <name evidence="3" type="ORF">SAMN04488503_3320</name>
</gene>
<organism evidence="3 4">
    <name type="scientific">Humidesulfovibrio mexicanus</name>
    <dbReference type="NCBI Taxonomy" id="147047"/>
    <lineage>
        <taxon>Bacteria</taxon>
        <taxon>Pseudomonadati</taxon>
        <taxon>Thermodesulfobacteriota</taxon>
        <taxon>Desulfovibrionia</taxon>
        <taxon>Desulfovibrionales</taxon>
        <taxon>Desulfovibrionaceae</taxon>
        <taxon>Humidesulfovibrio</taxon>
    </lineage>
</organism>
<dbReference type="Pfam" id="PF01713">
    <property type="entry name" value="Smr"/>
    <property type="match status" value="1"/>
</dbReference>
<feature type="region of interest" description="Disordered" evidence="1">
    <location>
        <begin position="77"/>
        <end position="100"/>
    </location>
</feature>
<dbReference type="Proteomes" id="UP000198324">
    <property type="component" value="Unassembled WGS sequence"/>
</dbReference>
<reference evidence="3 4" key="1">
    <citation type="submission" date="2017-06" db="EMBL/GenBank/DDBJ databases">
        <authorList>
            <person name="Kim H.J."/>
            <person name="Triplett B.A."/>
        </authorList>
    </citation>
    <scope>NUCLEOTIDE SEQUENCE [LARGE SCALE GENOMIC DNA]</scope>
    <source>
        <strain evidence="3 4">DSM 13116</strain>
    </source>
</reference>
<evidence type="ECO:0000313" key="4">
    <source>
        <dbReference type="Proteomes" id="UP000198324"/>
    </source>
</evidence>
<name>A0A239CW15_9BACT</name>
<evidence type="ECO:0000256" key="1">
    <source>
        <dbReference type="SAM" id="MobiDB-lite"/>
    </source>
</evidence>
<keyword evidence="4" id="KW-1185">Reference proteome</keyword>
<dbReference type="SMART" id="SM00463">
    <property type="entry name" value="SMR"/>
    <property type="match status" value="1"/>
</dbReference>
<sequence length="255" mass="28225">MSKKLHSLDALKELKLKSAKPTLVEQAKAALRQGAKGRVAPAGPKAKAPEAAPQVEVAGADEHLFFSAMQGVEQIGGAGRQIQPPPPPVPEPEDEEGDPEARLMRQAMQGPVEFELELCEEYMHGYVRGLDSKIFQQLKAGRLSPEGHLDLHGQNADQALDSLLFFMRESYLAGRRMVLVIPGRGKNSPKGLSILRQELQAWLTREPLRRITLAFCTAQPKDGGAGALYVLLRKMKKSQGKVAWDKQMNWEEMER</sequence>
<feature type="domain" description="Smr" evidence="2">
    <location>
        <begin position="149"/>
        <end position="233"/>
    </location>
</feature>
<dbReference type="GO" id="GO:0004520">
    <property type="term" value="F:DNA endonuclease activity"/>
    <property type="evidence" value="ECO:0007669"/>
    <property type="project" value="TreeGrafter"/>
</dbReference>